<proteinExistence type="predicted"/>
<name>A0A543FC51_9NOCA</name>
<evidence type="ECO:0000313" key="2">
    <source>
        <dbReference type="Proteomes" id="UP000316331"/>
    </source>
</evidence>
<evidence type="ECO:0000313" key="1">
    <source>
        <dbReference type="EMBL" id="TQM31438.1"/>
    </source>
</evidence>
<dbReference type="EMBL" id="VFPG01000001">
    <property type="protein sequence ID" value="TQM31438.1"/>
    <property type="molecule type" value="Genomic_DNA"/>
</dbReference>
<organism evidence="1 2">
    <name type="scientific">Nocardia bhagyanarayanae</name>
    <dbReference type="NCBI Taxonomy" id="1215925"/>
    <lineage>
        <taxon>Bacteria</taxon>
        <taxon>Bacillati</taxon>
        <taxon>Actinomycetota</taxon>
        <taxon>Actinomycetes</taxon>
        <taxon>Mycobacteriales</taxon>
        <taxon>Nocardiaceae</taxon>
        <taxon>Nocardia</taxon>
    </lineage>
</organism>
<dbReference type="Gene3D" id="1.10.1510.10">
    <property type="entry name" value="Uncharacterised protein YqeY/AIM41 PF09424, N-terminal domain"/>
    <property type="match status" value="1"/>
</dbReference>
<dbReference type="AlphaFoldDB" id="A0A543FC51"/>
<keyword evidence="2" id="KW-1185">Reference proteome</keyword>
<comment type="caution">
    <text evidence="1">The sequence shown here is derived from an EMBL/GenBank/DDBJ whole genome shotgun (WGS) entry which is preliminary data.</text>
</comment>
<accession>A0A543FC51</accession>
<protein>
    <submittedName>
        <fullName evidence="1">Uncharacterized protein</fullName>
    </submittedName>
</protein>
<dbReference type="RefSeq" id="WP_185757278.1">
    <property type="nucleotide sequence ID" value="NZ_VFPG01000001.1"/>
</dbReference>
<reference evidence="1 2" key="1">
    <citation type="submission" date="2019-06" db="EMBL/GenBank/DDBJ databases">
        <title>Sequencing the genomes of 1000 actinobacteria strains.</title>
        <authorList>
            <person name="Klenk H.-P."/>
        </authorList>
    </citation>
    <scope>NUCLEOTIDE SEQUENCE [LARGE SCALE GENOMIC DNA]</scope>
    <source>
        <strain evidence="1 2">DSM 103495</strain>
    </source>
</reference>
<gene>
    <name evidence="1" type="ORF">FB390_3095</name>
</gene>
<dbReference type="Proteomes" id="UP000316331">
    <property type="component" value="Unassembled WGS sequence"/>
</dbReference>
<dbReference type="InterPro" id="IPR042184">
    <property type="entry name" value="YqeY/Aim41_N"/>
</dbReference>
<sequence length="58" mass="5998">MSTETVDRSGPLRERLRTALPAATKARDRHAAAALRSALAAIDNAEAAALGEALTALL</sequence>